<dbReference type="RefSeq" id="WP_126595240.1">
    <property type="nucleotide sequence ID" value="NZ_BIFQ01000001.1"/>
</dbReference>
<protein>
    <submittedName>
        <fullName evidence="3">NADP-dependent aryl-alcohol dehydrogenase</fullName>
    </submittedName>
</protein>
<dbReference type="GO" id="GO:0005829">
    <property type="term" value="C:cytosol"/>
    <property type="evidence" value="ECO:0007669"/>
    <property type="project" value="TreeGrafter"/>
</dbReference>
<name>A0A401ZB04_9CHLR</name>
<dbReference type="SUPFAM" id="SSF51430">
    <property type="entry name" value="NAD(P)-linked oxidoreductase"/>
    <property type="match status" value="1"/>
</dbReference>
<dbReference type="Gene3D" id="3.20.20.100">
    <property type="entry name" value="NADP-dependent oxidoreductase domain"/>
    <property type="match status" value="1"/>
</dbReference>
<dbReference type="EMBL" id="BIFQ01000001">
    <property type="protein sequence ID" value="GCE04045.1"/>
    <property type="molecule type" value="Genomic_DNA"/>
</dbReference>
<feature type="domain" description="NADP-dependent oxidoreductase" evidence="2">
    <location>
        <begin position="16"/>
        <end position="315"/>
    </location>
</feature>
<gene>
    <name evidence="3" type="ORF">KDAU_13740</name>
</gene>
<dbReference type="InterPro" id="IPR023210">
    <property type="entry name" value="NADP_OxRdtase_dom"/>
</dbReference>
<dbReference type="InterPro" id="IPR036812">
    <property type="entry name" value="NAD(P)_OxRdtase_dom_sf"/>
</dbReference>
<dbReference type="InterPro" id="IPR020471">
    <property type="entry name" value="AKR"/>
</dbReference>
<evidence type="ECO:0000313" key="4">
    <source>
        <dbReference type="Proteomes" id="UP000287224"/>
    </source>
</evidence>
<dbReference type="PANTHER" id="PTHR43364">
    <property type="entry name" value="NADH-SPECIFIC METHYLGLYOXAL REDUCTASE-RELATED"/>
    <property type="match status" value="1"/>
</dbReference>
<comment type="caution">
    <text evidence="3">The sequence shown here is derived from an EMBL/GenBank/DDBJ whole genome shotgun (WGS) entry which is preliminary data.</text>
</comment>
<dbReference type="PRINTS" id="PR00069">
    <property type="entry name" value="ALDKETRDTASE"/>
</dbReference>
<keyword evidence="1" id="KW-0560">Oxidoreductase</keyword>
<proteinExistence type="predicted"/>
<dbReference type="PANTHER" id="PTHR43364:SF6">
    <property type="entry name" value="OXIDOREDUCTASE-RELATED"/>
    <property type="match status" value="1"/>
</dbReference>
<dbReference type="GO" id="GO:0016491">
    <property type="term" value="F:oxidoreductase activity"/>
    <property type="evidence" value="ECO:0007669"/>
    <property type="project" value="UniProtKB-KW"/>
</dbReference>
<sequence length="319" mass="35665">MRYRKLGRTGLKVSALCLGTMQWGWTADENAAFEVMDAFIEKGGNFLDTADFYSRWLAGHEGGESEAIIGRWLKSRHKRGEMIVATKVYQPMGDSPNDRGLSRKHILDGVNASLRRLQTDYIDLYLAHAFDAETPIDETLKAFDDLQRMGKVRYVGASNYPAWRLMESLWSADTHNTVRYDVLEPHYNLVHRAEFESDLKLICEQHQIGVIPYSSLAGGFLTGKYERGGNAESERASSIAQKYDIEGAWRTLDVVKRIAREIETTPSAVALAWLLAQTTVTAPIIGANSADQLQPSLEAVDITLVPDHITALNQASSWD</sequence>
<keyword evidence="4" id="KW-1185">Reference proteome</keyword>
<dbReference type="AlphaFoldDB" id="A0A401ZB04"/>
<dbReference type="FunFam" id="3.20.20.100:FF:000004">
    <property type="entry name" value="Oxidoreductase, aldo/keto reductase"/>
    <property type="match status" value="1"/>
</dbReference>
<dbReference type="InterPro" id="IPR050523">
    <property type="entry name" value="AKR_Detox_Biosynth"/>
</dbReference>
<organism evidence="3 4">
    <name type="scientific">Dictyobacter aurantiacus</name>
    <dbReference type="NCBI Taxonomy" id="1936993"/>
    <lineage>
        <taxon>Bacteria</taxon>
        <taxon>Bacillati</taxon>
        <taxon>Chloroflexota</taxon>
        <taxon>Ktedonobacteria</taxon>
        <taxon>Ktedonobacterales</taxon>
        <taxon>Dictyobacteraceae</taxon>
        <taxon>Dictyobacter</taxon>
    </lineage>
</organism>
<evidence type="ECO:0000256" key="1">
    <source>
        <dbReference type="ARBA" id="ARBA00023002"/>
    </source>
</evidence>
<reference evidence="4" key="1">
    <citation type="submission" date="2018-12" db="EMBL/GenBank/DDBJ databases">
        <title>Tengunoibacter tsumagoiensis gen. nov., sp. nov., Dictyobacter kobayashii sp. nov., D. alpinus sp. nov., and D. joshuensis sp. nov. and description of Dictyobacteraceae fam. nov. within the order Ktedonobacterales isolated from Tengu-no-mugimeshi.</title>
        <authorList>
            <person name="Wang C.M."/>
            <person name="Zheng Y."/>
            <person name="Sakai Y."/>
            <person name="Toyoda A."/>
            <person name="Minakuchi Y."/>
            <person name="Abe K."/>
            <person name="Yokota A."/>
            <person name="Yabe S."/>
        </authorList>
    </citation>
    <scope>NUCLEOTIDE SEQUENCE [LARGE SCALE GENOMIC DNA]</scope>
    <source>
        <strain evidence="4">S-27</strain>
    </source>
</reference>
<dbReference type="Pfam" id="PF00248">
    <property type="entry name" value="Aldo_ket_red"/>
    <property type="match status" value="1"/>
</dbReference>
<dbReference type="CDD" id="cd19081">
    <property type="entry name" value="AKR_AKR9C1"/>
    <property type="match status" value="1"/>
</dbReference>
<evidence type="ECO:0000259" key="2">
    <source>
        <dbReference type="Pfam" id="PF00248"/>
    </source>
</evidence>
<dbReference type="OrthoDB" id="9773828at2"/>
<evidence type="ECO:0000313" key="3">
    <source>
        <dbReference type="EMBL" id="GCE04045.1"/>
    </source>
</evidence>
<dbReference type="Proteomes" id="UP000287224">
    <property type="component" value="Unassembled WGS sequence"/>
</dbReference>
<accession>A0A401ZB04</accession>